<organism evidence="6 7">
    <name type="scientific">Halorubrum rutilum</name>
    <dbReference type="NCBI Taxonomy" id="1364933"/>
    <lineage>
        <taxon>Archaea</taxon>
        <taxon>Methanobacteriati</taxon>
        <taxon>Methanobacteriota</taxon>
        <taxon>Stenosarchaea group</taxon>
        <taxon>Halobacteria</taxon>
        <taxon>Halobacteriales</taxon>
        <taxon>Haloferacaceae</taxon>
        <taxon>Halorubrum</taxon>
    </lineage>
</organism>
<comment type="function">
    <text evidence="4">Flagellin is the subunit protein which polymerizes to form the filaments of archaeal flagella.</text>
</comment>
<dbReference type="Pfam" id="PF01917">
    <property type="entry name" value="Flagellin_arch-type"/>
    <property type="match status" value="1"/>
</dbReference>
<keyword evidence="7" id="KW-1185">Reference proteome</keyword>
<protein>
    <recommendedName>
        <fullName evidence="4">Flagellin</fullName>
    </recommendedName>
</protein>
<dbReference type="AlphaFoldDB" id="A0ABD6AHS0"/>
<evidence type="ECO:0000313" key="7">
    <source>
        <dbReference type="Proteomes" id="UP001596545"/>
    </source>
</evidence>
<proteinExistence type="inferred from homology"/>
<evidence type="ECO:0000256" key="5">
    <source>
        <dbReference type="SAM" id="Phobius"/>
    </source>
</evidence>
<dbReference type="InterPro" id="IPR002774">
    <property type="entry name" value="Flagellin_arc-type"/>
</dbReference>
<reference evidence="6 7" key="1">
    <citation type="journal article" date="2019" name="Int. J. Syst. Evol. Microbiol.">
        <title>The Global Catalogue of Microorganisms (GCM) 10K type strain sequencing project: providing services to taxonomists for standard genome sequencing and annotation.</title>
        <authorList>
            <consortium name="The Broad Institute Genomics Platform"/>
            <consortium name="The Broad Institute Genome Sequencing Center for Infectious Disease"/>
            <person name="Wu L."/>
            <person name="Ma J."/>
        </authorList>
    </citation>
    <scope>NUCLEOTIDE SEQUENCE [LARGE SCALE GENOMIC DNA]</scope>
    <source>
        <strain evidence="6 7">CGMCC 1.12554</strain>
    </source>
</reference>
<keyword evidence="5" id="KW-1133">Transmembrane helix</keyword>
<dbReference type="RefSeq" id="WP_256407703.1">
    <property type="nucleotide sequence ID" value="NZ_JANHDN010000001.1"/>
</dbReference>
<gene>
    <name evidence="6" type="ORF">ACFQMF_03385</name>
</gene>
<dbReference type="Proteomes" id="UP001596545">
    <property type="component" value="Unassembled WGS sequence"/>
</dbReference>
<keyword evidence="3 4" id="KW-0974">Archaeal flagellum</keyword>
<comment type="subcellular location">
    <subcellularLocation>
        <location evidence="1 4">Archaeal flagellum</location>
    </subcellularLocation>
</comment>
<evidence type="ECO:0000313" key="6">
    <source>
        <dbReference type="EMBL" id="MFC7323621.1"/>
    </source>
</evidence>
<dbReference type="GO" id="GO:0097589">
    <property type="term" value="C:archaeal-type flagellum"/>
    <property type="evidence" value="ECO:0007669"/>
    <property type="project" value="UniProtKB-SubCell"/>
</dbReference>
<keyword evidence="5" id="KW-0472">Membrane</keyword>
<sequence>MFESLLNKEERGQVGIGTLIVFIAMVLVAAIAAGVLINTAGFLQTQAEATGQESTEQVSNNLKVESVVSEVESGPQINAIAIDVSLAPGSDPIDITSATLEWIGSGDSKTFSITAADPSQDSSSLDPVIVDNQKTELTSTGETARIYILSGTQSKALDLGTNAGSGAGTGSGVSDFPLTGGAEADITITSPSGGQTTATVRVPDVLVSGEGVRL</sequence>
<accession>A0ABD6AHS0</accession>
<comment type="caution">
    <text evidence="6">The sequence shown here is derived from an EMBL/GenBank/DDBJ whole genome shotgun (WGS) entry which is preliminary data.</text>
</comment>
<evidence type="ECO:0000256" key="1">
    <source>
        <dbReference type="ARBA" id="ARBA00004618"/>
    </source>
</evidence>
<keyword evidence="5" id="KW-0812">Transmembrane</keyword>
<evidence type="ECO:0000256" key="2">
    <source>
        <dbReference type="ARBA" id="ARBA00010256"/>
    </source>
</evidence>
<dbReference type="NCBIfam" id="TIGR02537">
    <property type="entry name" value="arch_flag_Nterm"/>
    <property type="match status" value="1"/>
</dbReference>
<feature type="transmembrane region" description="Helical" evidence="5">
    <location>
        <begin position="12"/>
        <end position="37"/>
    </location>
</feature>
<dbReference type="PANTHER" id="PTHR35903">
    <property type="entry name" value="FLAGELLIN B1"/>
    <property type="match status" value="1"/>
</dbReference>
<dbReference type="PANTHER" id="PTHR35903:SF1">
    <property type="entry name" value="FLAGELLIN B1"/>
    <property type="match status" value="1"/>
</dbReference>
<dbReference type="InterPro" id="IPR013373">
    <property type="entry name" value="Flagellin/pilin_N_arc"/>
</dbReference>
<name>A0ABD6AHS0_9EURY</name>
<comment type="similarity">
    <text evidence="2 4">Belongs to the archaeal flagellin family.</text>
</comment>
<dbReference type="EMBL" id="JBHTBL010000002">
    <property type="protein sequence ID" value="MFC7323621.1"/>
    <property type="molecule type" value="Genomic_DNA"/>
</dbReference>
<evidence type="ECO:0000256" key="3">
    <source>
        <dbReference type="ARBA" id="ARBA00022440"/>
    </source>
</evidence>
<evidence type="ECO:0000256" key="4">
    <source>
        <dbReference type="RuleBase" id="RU361282"/>
    </source>
</evidence>